<feature type="compositionally biased region" description="Low complexity" evidence="1">
    <location>
        <begin position="63"/>
        <end position="80"/>
    </location>
</feature>
<keyword evidence="3" id="KW-1185">Reference proteome</keyword>
<feature type="region of interest" description="Disordered" evidence="1">
    <location>
        <begin position="46"/>
        <end position="80"/>
    </location>
</feature>
<gene>
    <name evidence="2" type="ORF">T440DRAFT_296530</name>
</gene>
<evidence type="ECO:0000313" key="2">
    <source>
        <dbReference type="EMBL" id="KAF2854005.1"/>
    </source>
</evidence>
<organism evidence="2 3">
    <name type="scientific">Plenodomus tracheiphilus IPT5</name>
    <dbReference type="NCBI Taxonomy" id="1408161"/>
    <lineage>
        <taxon>Eukaryota</taxon>
        <taxon>Fungi</taxon>
        <taxon>Dikarya</taxon>
        <taxon>Ascomycota</taxon>
        <taxon>Pezizomycotina</taxon>
        <taxon>Dothideomycetes</taxon>
        <taxon>Pleosporomycetidae</taxon>
        <taxon>Pleosporales</taxon>
        <taxon>Pleosporineae</taxon>
        <taxon>Leptosphaeriaceae</taxon>
        <taxon>Plenodomus</taxon>
    </lineage>
</organism>
<dbReference type="Proteomes" id="UP000799423">
    <property type="component" value="Unassembled WGS sequence"/>
</dbReference>
<proteinExistence type="predicted"/>
<protein>
    <submittedName>
        <fullName evidence="2">Uncharacterized protein</fullName>
    </submittedName>
</protein>
<evidence type="ECO:0000256" key="1">
    <source>
        <dbReference type="SAM" id="MobiDB-lite"/>
    </source>
</evidence>
<dbReference type="AlphaFoldDB" id="A0A6A7BHQ9"/>
<sequence>MGQHMPFVLPRVSCHSQTCSPYYPRVLPICDSVLARRSDLETLTSSWVNPTSRPRSRCSLPQSAGYSSTSTPSSSPRGSSLSMMLSDSAYSEPWMWSAAAWPSNTVGLGAELVASSRAARYLVIQAHVFGYCFSSWTSGGIGKSARKSNGHTAGRCQ</sequence>
<dbReference type="EMBL" id="MU006294">
    <property type="protein sequence ID" value="KAF2854005.1"/>
    <property type="molecule type" value="Genomic_DNA"/>
</dbReference>
<evidence type="ECO:0000313" key="3">
    <source>
        <dbReference type="Proteomes" id="UP000799423"/>
    </source>
</evidence>
<reference evidence="2" key="1">
    <citation type="submission" date="2020-01" db="EMBL/GenBank/DDBJ databases">
        <authorList>
            <consortium name="DOE Joint Genome Institute"/>
            <person name="Haridas S."/>
            <person name="Albert R."/>
            <person name="Binder M."/>
            <person name="Bloem J."/>
            <person name="Labutti K."/>
            <person name="Salamov A."/>
            <person name="Andreopoulos B."/>
            <person name="Baker S.E."/>
            <person name="Barry K."/>
            <person name="Bills G."/>
            <person name="Bluhm B.H."/>
            <person name="Cannon C."/>
            <person name="Castanera R."/>
            <person name="Culley D.E."/>
            <person name="Daum C."/>
            <person name="Ezra D."/>
            <person name="Gonzalez J.B."/>
            <person name="Henrissat B."/>
            <person name="Kuo A."/>
            <person name="Liang C."/>
            <person name="Lipzen A."/>
            <person name="Lutzoni F."/>
            <person name="Magnuson J."/>
            <person name="Mondo S."/>
            <person name="Nolan M."/>
            <person name="Ohm R."/>
            <person name="Pangilinan J."/>
            <person name="Park H.-J."/>
            <person name="Ramirez L."/>
            <person name="Alfaro M."/>
            <person name="Sun H."/>
            <person name="Tritt A."/>
            <person name="Yoshinaga Y."/>
            <person name="Zwiers L.-H."/>
            <person name="Turgeon B.G."/>
            <person name="Goodwin S.B."/>
            <person name="Spatafora J.W."/>
            <person name="Crous P.W."/>
            <person name="Grigoriev I.V."/>
        </authorList>
    </citation>
    <scope>NUCLEOTIDE SEQUENCE</scope>
    <source>
        <strain evidence="2">IPT5</strain>
    </source>
</reference>
<name>A0A6A7BHQ9_9PLEO</name>
<accession>A0A6A7BHQ9</accession>